<dbReference type="Proteomes" id="UP001303001">
    <property type="component" value="Chromosome"/>
</dbReference>
<sequence length="58" mass="6428">MSVLSPCPAERVEPIVVEEMTAEGLTRPDPDDWRSADGPPYGYHIQSDEQVEETRAAV</sequence>
<reference evidence="2 3" key="1">
    <citation type="submission" date="2023-09" db="EMBL/GenBank/DDBJ databases">
        <title>Micromonospora halotolerans DSM 45598 genome sequence.</title>
        <authorList>
            <person name="Mo P."/>
        </authorList>
    </citation>
    <scope>NUCLEOTIDE SEQUENCE [LARGE SCALE GENOMIC DNA]</scope>
    <source>
        <strain evidence="2 3">DSM 45598</strain>
    </source>
</reference>
<keyword evidence="3" id="KW-1185">Reference proteome</keyword>
<evidence type="ECO:0000313" key="3">
    <source>
        <dbReference type="Proteomes" id="UP001303001"/>
    </source>
</evidence>
<accession>A0ABY9ZSX1</accession>
<evidence type="ECO:0000313" key="2">
    <source>
        <dbReference type="EMBL" id="WNM38383.1"/>
    </source>
</evidence>
<gene>
    <name evidence="2" type="ORF">RMN56_25090</name>
</gene>
<evidence type="ECO:0000256" key="1">
    <source>
        <dbReference type="SAM" id="MobiDB-lite"/>
    </source>
</evidence>
<feature type="compositionally biased region" description="Basic and acidic residues" evidence="1">
    <location>
        <begin position="26"/>
        <end position="35"/>
    </location>
</feature>
<organism evidence="2 3">
    <name type="scientific">Micromonospora halotolerans</name>
    <dbReference type="NCBI Taxonomy" id="709879"/>
    <lineage>
        <taxon>Bacteria</taxon>
        <taxon>Bacillati</taxon>
        <taxon>Actinomycetota</taxon>
        <taxon>Actinomycetes</taxon>
        <taxon>Micromonosporales</taxon>
        <taxon>Micromonosporaceae</taxon>
        <taxon>Micromonospora</taxon>
    </lineage>
</organism>
<feature type="region of interest" description="Disordered" evidence="1">
    <location>
        <begin position="21"/>
        <end position="58"/>
    </location>
</feature>
<dbReference type="RefSeq" id="WP_313720017.1">
    <property type="nucleotide sequence ID" value="NZ_CP134876.1"/>
</dbReference>
<dbReference type="EMBL" id="CP134876">
    <property type="protein sequence ID" value="WNM38383.1"/>
    <property type="molecule type" value="Genomic_DNA"/>
</dbReference>
<protein>
    <submittedName>
        <fullName evidence="2">Uncharacterized protein</fullName>
    </submittedName>
</protein>
<proteinExistence type="predicted"/>
<name>A0ABY9ZSX1_9ACTN</name>